<proteinExistence type="predicted"/>
<comment type="caution">
    <text evidence="1">The sequence shown here is derived from an EMBL/GenBank/DDBJ whole genome shotgun (WGS) entry which is preliminary data.</text>
</comment>
<reference evidence="1 2" key="1">
    <citation type="journal article" date="2012" name="Genome Biol.">
        <title>Genome and low-iron response of an oceanic diatom adapted to chronic iron limitation.</title>
        <authorList>
            <person name="Lommer M."/>
            <person name="Specht M."/>
            <person name="Roy A.S."/>
            <person name="Kraemer L."/>
            <person name="Andreson R."/>
            <person name="Gutowska M.A."/>
            <person name="Wolf J."/>
            <person name="Bergner S.V."/>
            <person name="Schilhabel M.B."/>
            <person name="Klostermeier U.C."/>
            <person name="Beiko R.G."/>
            <person name="Rosenstiel P."/>
            <person name="Hippler M."/>
            <person name="Laroche J."/>
        </authorList>
    </citation>
    <scope>NUCLEOTIDE SEQUENCE [LARGE SCALE GENOMIC DNA]</scope>
    <source>
        <strain evidence="1 2">CCMP1005</strain>
    </source>
</reference>
<feature type="non-terminal residue" evidence="1">
    <location>
        <position position="95"/>
    </location>
</feature>
<evidence type="ECO:0000313" key="1">
    <source>
        <dbReference type="EMBL" id="EJK53156.1"/>
    </source>
</evidence>
<accession>K0RWF4</accession>
<sequence>MQRRHHLLRRGDPGPADGALPSHFLLDSVARSPFIQAAAAERMAAGQVQRVLRVLEAYSADDSSATYVFGHAAPVGQPALRRAYDLPLTPIDTGP</sequence>
<organism evidence="1 2">
    <name type="scientific">Thalassiosira oceanica</name>
    <name type="common">Marine diatom</name>
    <dbReference type="NCBI Taxonomy" id="159749"/>
    <lineage>
        <taxon>Eukaryota</taxon>
        <taxon>Sar</taxon>
        <taxon>Stramenopiles</taxon>
        <taxon>Ochrophyta</taxon>
        <taxon>Bacillariophyta</taxon>
        <taxon>Coscinodiscophyceae</taxon>
        <taxon>Thalassiosirophycidae</taxon>
        <taxon>Thalassiosirales</taxon>
        <taxon>Thalassiosiraceae</taxon>
        <taxon>Thalassiosira</taxon>
    </lineage>
</organism>
<dbReference type="EMBL" id="AGNL01038365">
    <property type="protein sequence ID" value="EJK53156.1"/>
    <property type="molecule type" value="Genomic_DNA"/>
</dbReference>
<name>K0RWF4_THAOC</name>
<dbReference type="AlphaFoldDB" id="K0RWF4"/>
<evidence type="ECO:0000313" key="2">
    <source>
        <dbReference type="Proteomes" id="UP000266841"/>
    </source>
</evidence>
<protein>
    <submittedName>
        <fullName evidence="1">Uncharacterized protein</fullName>
    </submittedName>
</protein>
<keyword evidence="2" id="KW-1185">Reference proteome</keyword>
<dbReference type="Proteomes" id="UP000266841">
    <property type="component" value="Unassembled WGS sequence"/>
</dbReference>
<gene>
    <name evidence="1" type="ORF">THAOC_27463</name>
</gene>